<reference evidence="1" key="1">
    <citation type="journal article" date="2013" name="J. Plant Res.">
        <title>Effect of fungi and light on seed germination of three Opuntia species from semiarid lands of central Mexico.</title>
        <authorList>
            <person name="Delgado-Sanchez P."/>
            <person name="Jimenez-Bremont J.F."/>
            <person name="Guerrero-Gonzalez Mde L."/>
            <person name="Flores J."/>
        </authorList>
    </citation>
    <scope>NUCLEOTIDE SEQUENCE</scope>
    <source>
        <tissue evidence="1">Cladode</tissue>
    </source>
</reference>
<sequence length="119" mass="14018">MPFINSSSNSLVLLCKNFVFYLPKGFLNMHLVRLWKLARMTQLDFHLSGMKLYGICEKKIISQTWKWSCFSCLKMLEICPWFSGLFSCLQARYFLPEILQLKVEILKMSCGKEFLEMTI</sequence>
<protein>
    <submittedName>
        <fullName evidence="1">Uncharacterized protein</fullName>
    </submittedName>
</protein>
<accession>A0A7C9AMR2</accession>
<proteinExistence type="predicted"/>
<evidence type="ECO:0000313" key="1">
    <source>
        <dbReference type="EMBL" id="MBA4670590.1"/>
    </source>
</evidence>
<reference evidence="1" key="2">
    <citation type="submission" date="2020-07" db="EMBL/GenBank/DDBJ databases">
        <authorList>
            <person name="Vera ALvarez R."/>
            <person name="Arias-Moreno D.M."/>
            <person name="Jimenez-Jacinto V."/>
            <person name="Jimenez-Bremont J.F."/>
            <person name="Swaminathan K."/>
            <person name="Moose S.P."/>
            <person name="Guerrero-Gonzalez M.L."/>
            <person name="Marino-Ramirez L."/>
            <person name="Landsman D."/>
            <person name="Rodriguez-Kessler M."/>
            <person name="Delgado-Sanchez P."/>
        </authorList>
    </citation>
    <scope>NUCLEOTIDE SEQUENCE</scope>
    <source>
        <tissue evidence="1">Cladode</tissue>
    </source>
</reference>
<organism evidence="1">
    <name type="scientific">Opuntia streptacantha</name>
    <name type="common">Prickly pear cactus</name>
    <name type="synonym">Opuntia cardona</name>
    <dbReference type="NCBI Taxonomy" id="393608"/>
    <lineage>
        <taxon>Eukaryota</taxon>
        <taxon>Viridiplantae</taxon>
        <taxon>Streptophyta</taxon>
        <taxon>Embryophyta</taxon>
        <taxon>Tracheophyta</taxon>
        <taxon>Spermatophyta</taxon>
        <taxon>Magnoliopsida</taxon>
        <taxon>eudicotyledons</taxon>
        <taxon>Gunneridae</taxon>
        <taxon>Pentapetalae</taxon>
        <taxon>Caryophyllales</taxon>
        <taxon>Cactineae</taxon>
        <taxon>Cactaceae</taxon>
        <taxon>Opuntioideae</taxon>
        <taxon>Opuntia</taxon>
    </lineage>
</organism>
<dbReference type="EMBL" id="GISG01248010">
    <property type="protein sequence ID" value="MBA4670590.1"/>
    <property type="molecule type" value="Transcribed_RNA"/>
</dbReference>
<dbReference type="AlphaFoldDB" id="A0A7C9AMR2"/>
<name>A0A7C9AMR2_OPUST</name>